<reference evidence="6" key="1">
    <citation type="submission" date="2018-06" db="EMBL/GenBank/DDBJ databases">
        <authorList>
            <person name="Zhirakovskaya E."/>
        </authorList>
    </citation>
    <scope>NUCLEOTIDE SEQUENCE</scope>
</reference>
<accession>A0A3B1C0E3</accession>
<dbReference type="EMBL" id="UOGB01000087">
    <property type="protein sequence ID" value="VAX17474.1"/>
    <property type="molecule type" value="Genomic_DNA"/>
</dbReference>
<evidence type="ECO:0000256" key="3">
    <source>
        <dbReference type="ARBA" id="ARBA00022801"/>
    </source>
</evidence>
<dbReference type="Pfam" id="PF00929">
    <property type="entry name" value="RNase_T"/>
    <property type="match status" value="1"/>
</dbReference>
<dbReference type="Gene3D" id="3.30.420.10">
    <property type="entry name" value="Ribonuclease H-like superfamily/Ribonuclease H"/>
    <property type="match status" value="1"/>
</dbReference>
<feature type="domain" description="Exonuclease" evidence="5">
    <location>
        <begin position="8"/>
        <end position="181"/>
    </location>
</feature>
<dbReference type="CDD" id="cd06135">
    <property type="entry name" value="Orn"/>
    <property type="match status" value="1"/>
</dbReference>
<dbReference type="InterPro" id="IPR022894">
    <property type="entry name" value="Oligoribonuclease"/>
</dbReference>
<comment type="similarity">
    <text evidence="1">Belongs to the oligoribonuclease family.</text>
</comment>
<evidence type="ECO:0000256" key="4">
    <source>
        <dbReference type="ARBA" id="ARBA00022839"/>
    </source>
</evidence>
<evidence type="ECO:0000256" key="1">
    <source>
        <dbReference type="ARBA" id="ARBA00009921"/>
    </source>
</evidence>
<organism evidence="6">
    <name type="scientific">hydrothermal vent metagenome</name>
    <dbReference type="NCBI Taxonomy" id="652676"/>
    <lineage>
        <taxon>unclassified sequences</taxon>
        <taxon>metagenomes</taxon>
        <taxon>ecological metagenomes</taxon>
    </lineage>
</organism>
<dbReference type="SMART" id="SM00479">
    <property type="entry name" value="EXOIII"/>
    <property type="match status" value="1"/>
</dbReference>
<keyword evidence="3" id="KW-0378">Hydrolase</keyword>
<evidence type="ECO:0000259" key="5">
    <source>
        <dbReference type="SMART" id="SM00479"/>
    </source>
</evidence>
<dbReference type="FunFam" id="3.30.420.10:FF:000003">
    <property type="entry name" value="Oligoribonuclease"/>
    <property type="match status" value="1"/>
</dbReference>
<dbReference type="InterPro" id="IPR036397">
    <property type="entry name" value="RNaseH_sf"/>
</dbReference>
<dbReference type="SUPFAM" id="SSF53098">
    <property type="entry name" value="Ribonuclease H-like"/>
    <property type="match status" value="1"/>
</dbReference>
<keyword evidence="4" id="KW-0269">Exonuclease</keyword>
<sequence>MGKKSSHNMVWMDLEMTGLDPEKELIIEIATLVTDGELNILEEGPSLAIKQSNAILSRMDAWNTTTHQASGLTERVMHSKISCQDAETATLDFIKQYCPPETTPLCGNSIGQDRRFLVKYMPELHDYLHYRSVDVTTIKELVKRWYPKGPKFPKKSGVHKASIDVRESLEELIFYRKHYISNGVPALTANQKTS</sequence>
<dbReference type="GO" id="GO:0003676">
    <property type="term" value="F:nucleic acid binding"/>
    <property type="evidence" value="ECO:0007669"/>
    <property type="project" value="InterPro"/>
</dbReference>
<gene>
    <name evidence="6" type="ORF">MNBD_NITROSPINAE03-967</name>
</gene>
<keyword evidence="2" id="KW-0540">Nuclease</keyword>
<dbReference type="InterPro" id="IPR013520">
    <property type="entry name" value="Ribonucl_H"/>
</dbReference>
<dbReference type="AlphaFoldDB" id="A0A3B1C0E3"/>
<dbReference type="HAMAP" id="MF_00045">
    <property type="entry name" value="Oligoribonuclease"/>
    <property type="match status" value="1"/>
</dbReference>
<dbReference type="GO" id="GO:0000175">
    <property type="term" value="F:3'-5'-RNA exonuclease activity"/>
    <property type="evidence" value="ECO:0007669"/>
    <property type="project" value="InterPro"/>
</dbReference>
<dbReference type="PANTHER" id="PTHR11046">
    <property type="entry name" value="OLIGORIBONUCLEASE, MITOCHONDRIAL"/>
    <property type="match status" value="1"/>
</dbReference>
<protein>
    <submittedName>
        <fullName evidence="6">3'-to-5' oligoribonuclease (Orn)</fullName>
    </submittedName>
</protein>
<dbReference type="PANTHER" id="PTHR11046:SF0">
    <property type="entry name" value="OLIGORIBONUCLEASE, MITOCHONDRIAL"/>
    <property type="match status" value="1"/>
</dbReference>
<evidence type="ECO:0000313" key="6">
    <source>
        <dbReference type="EMBL" id="VAX17474.1"/>
    </source>
</evidence>
<evidence type="ECO:0000256" key="2">
    <source>
        <dbReference type="ARBA" id="ARBA00022722"/>
    </source>
</evidence>
<proteinExistence type="inferred from homology"/>
<dbReference type="InterPro" id="IPR012337">
    <property type="entry name" value="RNaseH-like_sf"/>
</dbReference>
<name>A0A3B1C0E3_9ZZZZ</name>
<dbReference type="NCBIfam" id="NF003765">
    <property type="entry name" value="PRK05359.1"/>
    <property type="match status" value="1"/>
</dbReference>